<proteinExistence type="predicted"/>
<gene>
    <name evidence="1" type="ORF">D7231_32155</name>
</gene>
<reference evidence="1 2" key="1">
    <citation type="journal article" date="2015" name="Antonie Van Leeuwenhoek">
        <title>Streptomyces klenkii sp. nov., isolated from deep marine sediment.</title>
        <authorList>
            <person name="Veyisoglu A."/>
            <person name="Sahin N."/>
        </authorList>
    </citation>
    <scope>NUCLEOTIDE SEQUENCE [LARGE SCALE GENOMIC DNA]</scope>
    <source>
        <strain evidence="1 2">KCTC 29202</strain>
    </source>
</reference>
<comment type="caution">
    <text evidence="1">The sequence shown here is derived from an EMBL/GenBank/DDBJ whole genome shotgun (WGS) entry which is preliminary data.</text>
</comment>
<organism evidence="1 2">
    <name type="scientific">Streptomyces klenkii</name>
    <dbReference type="NCBI Taxonomy" id="1420899"/>
    <lineage>
        <taxon>Bacteria</taxon>
        <taxon>Bacillati</taxon>
        <taxon>Actinomycetota</taxon>
        <taxon>Actinomycetes</taxon>
        <taxon>Kitasatosporales</taxon>
        <taxon>Streptomycetaceae</taxon>
        <taxon>Streptomyces</taxon>
    </lineage>
</organism>
<name>A0A3B0AQF5_9ACTN</name>
<dbReference type="OrthoDB" id="5143400at2"/>
<evidence type="ECO:0000313" key="2">
    <source>
        <dbReference type="Proteomes" id="UP000270343"/>
    </source>
</evidence>
<dbReference type="EMBL" id="RBAM01000025">
    <property type="protein sequence ID" value="RKN61346.1"/>
    <property type="molecule type" value="Genomic_DNA"/>
</dbReference>
<evidence type="ECO:0000313" key="1">
    <source>
        <dbReference type="EMBL" id="RKN61346.1"/>
    </source>
</evidence>
<dbReference type="AlphaFoldDB" id="A0A3B0AQF5"/>
<keyword evidence="2" id="KW-1185">Reference proteome</keyword>
<dbReference type="Proteomes" id="UP000270343">
    <property type="component" value="Unassembled WGS sequence"/>
</dbReference>
<protein>
    <submittedName>
        <fullName evidence="1">Uncharacterized protein</fullName>
    </submittedName>
</protein>
<accession>A0A3B0AQF5</accession>
<sequence length="80" mass="8767">MEPQPLTTGENTGLVLDGDAYCDLWFHLDTRTGRTTRAYIDGLDAAQGMACLHEPDHGTAWIRRTGYLHHVGDQGVAPTT</sequence>